<proteinExistence type="predicted"/>
<organism evidence="1 2">
    <name type="scientific">Parabacteroides faecis</name>
    <dbReference type="NCBI Taxonomy" id="1217282"/>
    <lineage>
        <taxon>Bacteria</taxon>
        <taxon>Pseudomonadati</taxon>
        <taxon>Bacteroidota</taxon>
        <taxon>Bacteroidia</taxon>
        <taxon>Bacteroidales</taxon>
        <taxon>Tannerellaceae</taxon>
        <taxon>Parabacteroides</taxon>
    </lineage>
</organism>
<evidence type="ECO:0000313" key="2">
    <source>
        <dbReference type="Proteomes" id="UP000533637"/>
    </source>
</evidence>
<gene>
    <name evidence="1" type="ORF">GGQ57_001884</name>
</gene>
<evidence type="ECO:0000313" key="1">
    <source>
        <dbReference type="EMBL" id="MBB4621987.1"/>
    </source>
</evidence>
<evidence type="ECO:0008006" key="3">
    <source>
        <dbReference type="Google" id="ProtNLM"/>
    </source>
</evidence>
<sequence>MIRMRLFIIVVFGIFCLVSCNDNDLPENNKKSVHSVETYTIFVAPNTVIIKDSISNSKKECILIKYANVDMDKWIPFESVIDRFEYELGYEYTSLITVVTYNVYSYDNSQKMTEKFEKEYVLRKILKKRKFHN</sequence>
<name>A0ABR6KM84_9BACT</name>
<protein>
    <recommendedName>
        <fullName evidence="3">DUF4377 domain-containing protein</fullName>
    </recommendedName>
</protein>
<dbReference type="Proteomes" id="UP000533637">
    <property type="component" value="Unassembled WGS sequence"/>
</dbReference>
<accession>A0ABR6KM84</accession>
<comment type="caution">
    <text evidence="1">The sequence shown here is derived from an EMBL/GenBank/DDBJ whole genome shotgun (WGS) entry which is preliminary data.</text>
</comment>
<dbReference type="EMBL" id="JACHOC010000003">
    <property type="protein sequence ID" value="MBB4621987.1"/>
    <property type="molecule type" value="Genomic_DNA"/>
</dbReference>
<keyword evidence="2" id="KW-1185">Reference proteome</keyword>
<reference evidence="1 2" key="1">
    <citation type="submission" date="2020-08" db="EMBL/GenBank/DDBJ databases">
        <title>Genomic Encyclopedia of Type Strains, Phase IV (KMG-IV): sequencing the most valuable type-strain genomes for metagenomic binning, comparative biology and taxonomic classification.</title>
        <authorList>
            <person name="Goeker M."/>
        </authorList>
    </citation>
    <scope>NUCLEOTIDE SEQUENCE [LARGE SCALE GENOMIC DNA]</scope>
    <source>
        <strain evidence="1 2">DSM 102983</strain>
    </source>
</reference>
<dbReference type="RefSeq" id="WP_183670342.1">
    <property type="nucleotide sequence ID" value="NZ_BMPB01000001.1"/>
</dbReference>